<comment type="caution">
    <text evidence="2">The sequence shown here is derived from an EMBL/GenBank/DDBJ whole genome shotgun (WGS) entry which is preliminary data.</text>
</comment>
<keyword evidence="1" id="KW-1133">Transmembrane helix</keyword>
<organism evidence="2 3">
    <name type="scientific">Catellatospora aurea</name>
    <dbReference type="NCBI Taxonomy" id="1337874"/>
    <lineage>
        <taxon>Bacteria</taxon>
        <taxon>Bacillati</taxon>
        <taxon>Actinomycetota</taxon>
        <taxon>Actinomycetes</taxon>
        <taxon>Micromonosporales</taxon>
        <taxon>Micromonosporaceae</taxon>
        <taxon>Catellatospora</taxon>
    </lineage>
</organism>
<accession>A0ABW2H2D1</accession>
<dbReference type="Proteomes" id="UP001596392">
    <property type="component" value="Unassembled WGS sequence"/>
</dbReference>
<evidence type="ECO:0000313" key="2">
    <source>
        <dbReference type="EMBL" id="MFC7245395.1"/>
    </source>
</evidence>
<proteinExistence type="predicted"/>
<dbReference type="RefSeq" id="WP_376808339.1">
    <property type="nucleotide sequence ID" value="NZ_JBHTAC010000025.1"/>
</dbReference>
<evidence type="ECO:0000313" key="3">
    <source>
        <dbReference type="Proteomes" id="UP001596392"/>
    </source>
</evidence>
<evidence type="ECO:0008006" key="4">
    <source>
        <dbReference type="Google" id="ProtNLM"/>
    </source>
</evidence>
<sequence length="53" mass="5751">MALVAVWCAAAAWLGAHPRVVAFIERHGHWLVPAVFIAIGLLIILESPLFFGV</sequence>
<keyword evidence="3" id="KW-1185">Reference proteome</keyword>
<reference evidence="3" key="1">
    <citation type="journal article" date="2019" name="Int. J. Syst. Evol. Microbiol.">
        <title>The Global Catalogue of Microorganisms (GCM) 10K type strain sequencing project: providing services to taxonomists for standard genome sequencing and annotation.</title>
        <authorList>
            <consortium name="The Broad Institute Genomics Platform"/>
            <consortium name="The Broad Institute Genome Sequencing Center for Infectious Disease"/>
            <person name="Wu L."/>
            <person name="Ma J."/>
        </authorList>
    </citation>
    <scope>NUCLEOTIDE SEQUENCE [LARGE SCALE GENOMIC DNA]</scope>
    <source>
        <strain evidence="3">CGMCC 1.9106</strain>
    </source>
</reference>
<keyword evidence="1" id="KW-0472">Membrane</keyword>
<dbReference type="EMBL" id="JBHTAC010000025">
    <property type="protein sequence ID" value="MFC7245395.1"/>
    <property type="molecule type" value="Genomic_DNA"/>
</dbReference>
<evidence type="ECO:0000256" key="1">
    <source>
        <dbReference type="SAM" id="Phobius"/>
    </source>
</evidence>
<keyword evidence="1" id="KW-0812">Transmembrane</keyword>
<name>A0ABW2H2D1_9ACTN</name>
<protein>
    <recommendedName>
        <fullName evidence="4">Cadmium resistance transporter</fullName>
    </recommendedName>
</protein>
<gene>
    <name evidence="2" type="ORF">ACFQO7_23215</name>
</gene>
<feature type="transmembrane region" description="Helical" evidence="1">
    <location>
        <begin position="32"/>
        <end position="51"/>
    </location>
</feature>